<feature type="region of interest" description="Disordered" evidence="1">
    <location>
        <begin position="873"/>
        <end position="894"/>
    </location>
</feature>
<feature type="domain" description="DUF6298" evidence="3">
    <location>
        <begin position="464"/>
        <end position="948"/>
    </location>
</feature>
<evidence type="ECO:0000313" key="4">
    <source>
        <dbReference type="EMBL" id="TWT91045.1"/>
    </source>
</evidence>
<protein>
    <recommendedName>
        <fullName evidence="3">DUF6298 domain-containing protein</fullName>
    </recommendedName>
</protein>
<organism evidence="4 5">
    <name type="scientific">Pseudobythopirellula maris</name>
    <dbReference type="NCBI Taxonomy" id="2527991"/>
    <lineage>
        <taxon>Bacteria</taxon>
        <taxon>Pseudomonadati</taxon>
        <taxon>Planctomycetota</taxon>
        <taxon>Planctomycetia</taxon>
        <taxon>Pirellulales</taxon>
        <taxon>Lacipirellulaceae</taxon>
        <taxon>Pseudobythopirellula</taxon>
    </lineage>
</organism>
<dbReference type="Pfam" id="PF19815">
    <property type="entry name" value="DUF6298"/>
    <property type="match status" value="1"/>
</dbReference>
<evidence type="ECO:0000256" key="1">
    <source>
        <dbReference type="SAM" id="MobiDB-lite"/>
    </source>
</evidence>
<dbReference type="AlphaFoldDB" id="A0A5C5ZV99"/>
<dbReference type="Gene3D" id="2.160.20.10">
    <property type="entry name" value="Single-stranded right-handed beta-helix, Pectin lyase-like"/>
    <property type="match status" value="1"/>
</dbReference>
<evidence type="ECO:0000313" key="5">
    <source>
        <dbReference type="Proteomes" id="UP000315440"/>
    </source>
</evidence>
<dbReference type="Gene3D" id="3.20.20.80">
    <property type="entry name" value="Glycosidases"/>
    <property type="match status" value="1"/>
</dbReference>
<proteinExistence type="predicted"/>
<dbReference type="Proteomes" id="UP000315440">
    <property type="component" value="Unassembled WGS sequence"/>
</dbReference>
<dbReference type="InterPro" id="IPR046265">
    <property type="entry name" value="DUF6298"/>
</dbReference>
<reference evidence="4 5" key="1">
    <citation type="submission" date="2019-02" db="EMBL/GenBank/DDBJ databases">
        <title>Deep-cultivation of Planctomycetes and their phenomic and genomic characterization uncovers novel biology.</title>
        <authorList>
            <person name="Wiegand S."/>
            <person name="Jogler M."/>
            <person name="Boedeker C."/>
            <person name="Pinto D."/>
            <person name="Vollmers J."/>
            <person name="Rivas-Marin E."/>
            <person name="Kohn T."/>
            <person name="Peeters S.H."/>
            <person name="Heuer A."/>
            <person name="Rast P."/>
            <person name="Oberbeckmann S."/>
            <person name="Bunk B."/>
            <person name="Jeske O."/>
            <person name="Meyerdierks A."/>
            <person name="Storesund J.E."/>
            <person name="Kallscheuer N."/>
            <person name="Luecker S."/>
            <person name="Lage O.M."/>
            <person name="Pohl T."/>
            <person name="Merkel B.J."/>
            <person name="Hornburger P."/>
            <person name="Mueller R.-W."/>
            <person name="Bruemmer F."/>
            <person name="Labrenz M."/>
            <person name="Spormann A.M."/>
            <person name="Op Den Camp H."/>
            <person name="Overmann J."/>
            <person name="Amann R."/>
            <person name="Jetten M.S.M."/>
            <person name="Mascher T."/>
            <person name="Medema M.H."/>
            <person name="Devos D.P."/>
            <person name="Kaster A.-K."/>
            <person name="Ovreas L."/>
            <person name="Rohde M."/>
            <person name="Galperin M.Y."/>
            <person name="Jogler C."/>
        </authorList>
    </citation>
    <scope>NUCLEOTIDE SEQUENCE [LARGE SCALE GENOMIC DNA]</scope>
    <source>
        <strain evidence="4 5">Mal64</strain>
    </source>
</reference>
<dbReference type="SUPFAM" id="SSF51126">
    <property type="entry name" value="Pectin lyase-like"/>
    <property type="match status" value="1"/>
</dbReference>
<dbReference type="InterPro" id="IPR011050">
    <property type="entry name" value="Pectin_lyase_fold/virulence"/>
</dbReference>
<name>A0A5C5ZV99_9BACT</name>
<sequence precursor="true">MPDTSPLRSLAHSLLLLAVCASLLSAQQPPLRMDHGRLQYNAAENGDRVPDFSNCGYAGADRDIPQATTVLVVEADGEDSTRLIQGAIDRVSSMPLGDDGLCGAVLLLGEHRVSGQLRIAASGVVLRGAGSGSKIIATGPSRRPLVRIEPLDPGRAETGEPAQVVDERAPVGATVLTLSAGHGLEQGDRVLITRPSTDEWIAALSAKAHGVGWRAGRTDIRWERTVVAVDGDRVTLDAPITTAIEQRFGGATVARLATPGRLSNVGVEDLELVSEVEGDNPKDEDHSWHGVVANHAEDLWVRRVRFTGFAGGAVLLREAVARSTVEDCVSLAPVSELGGYRRQSFFTQGQQTLFLRCWAEHGLHDFSVGHCAPGPNAFVNCYASETNGDSGPLESWASGVLYDNVRIDGGDLKLTNRWVVPPGAGWSAANCLAWQCQAAQIHCFTPPTAQNWVIGYWSQTIGDGVFHGESEYWRPISIYRQQLGERLGEGARDRAGTFLLNPIASTNPSYEQAQRFSAQSSEPNRTLRDLIEDQIAEASSQGSSSTSSLFFGRKDLPAAEQTTPAKPVKIVNGWLTAGGEVITGASLAPTWWRGTIRPADAPGFGPSVSRYAPGRYGMGLTDELVPTADRLAERGFASYEHHYGLWYDRRRDDHLMVRRATGDVAPPFYEQPFARSGQGTAWDGLSRYDLTKPNPWYWRRLNTFAELLERRGMTFFSQSFFQHNILEAGGHWVDCPWRPTNNINGTDLTEPPPFVGDKRIFIAQQFYSPETKALRQLQSVYLRQCVDTFADRSNVIHATSAEYTGPQEFAEFWLDTVRARIDETRAGGMVALSTTKDVQDAILADPERAGAVDIIDIRYWSYGRGDKVYAPPGGANLAPRQHSRKGGGGGGGFESVARSVRDYRTRHPEKPVLYSAGGGRSSQTGWAVLMGGGSLANTPPLPAELKKAIVAMRPEWEEGDTVLRLADDEGGQLCYAVDDDAQITLNDTSSVRWIDPESGKVLGKDEVEGTVELRGRVAWITPH</sequence>
<feature type="signal peptide" evidence="2">
    <location>
        <begin position="1"/>
        <end position="26"/>
    </location>
</feature>
<accession>A0A5C5ZV99</accession>
<feature type="chain" id="PRO_5023029021" description="DUF6298 domain-containing protein" evidence="2">
    <location>
        <begin position="27"/>
        <end position="1023"/>
    </location>
</feature>
<keyword evidence="5" id="KW-1185">Reference proteome</keyword>
<evidence type="ECO:0000256" key="2">
    <source>
        <dbReference type="SAM" id="SignalP"/>
    </source>
</evidence>
<dbReference type="EMBL" id="SJPQ01000001">
    <property type="protein sequence ID" value="TWT91045.1"/>
    <property type="molecule type" value="Genomic_DNA"/>
</dbReference>
<evidence type="ECO:0000259" key="3">
    <source>
        <dbReference type="Pfam" id="PF19815"/>
    </source>
</evidence>
<dbReference type="OrthoDB" id="5488826at2"/>
<comment type="caution">
    <text evidence="4">The sequence shown here is derived from an EMBL/GenBank/DDBJ whole genome shotgun (WGS) entry which is preliminary data.</text>
</comment>
<dbReference type="InterPro" id="IPR012334">
    <property type="entry name" value="Pectin_lyas_fold"/>
</dbReference>
<dbReference type="RefSeq" id="WP_146398434.1">
    <property type="nucleotide sequence ID" value="NZ_SJPQ01000001.1"/>
</dbReference>
<gene>
    <name evidence="4" type="ORF">Mal64_14440</name>
</gene>
<keyword evidence="2" id="KW-0732">Signal</keyword>